<evidence type="ECO:0000313" key="3">
    <source>
        <dbReference type="EMBL" id="GAF42811.1"/>
    </source>
</evidence>
<dbReference type="Proteomes" id="UP000019491">
    <property type="component" value="Unassembled WGS sequence"/>
</dbReference>
<organism evidence="3 4">
    <name type="scientific">Rhodococcus wratislaviensis NBRC 100605</name>
    <dbReference type="NCBI Taxonomy" id="1219028"/>
    <lineage>
        <taxon>Bacteria</taxon>
        <taxon>Bacillati</taxon>
        <taxon>Actinomycetota</taxon>
        <taxon>Actinomycetes</taxon>
        <taxon>Mycobacteriales</taxon>
        <taxon>Nocardiaceae</taxon>
        <taxon>Rhodococcus</taxon>
    </lineage>
</organism>
<evidence type="ECO:0000259" key="2">
    <source>
        <dbReference type="Pfam" id="PF13391"/>
    </source>
</evidence>
<sequence length="187" mass="20835">MAAATGITVPGSNGRIEVKELEGQAYLRGLFGSEPVIDQTFPDGLTAYAPGDDLRKRAQRDIAVRQGQGQFRNSLINSYDSTCAVTGSTVLAVLEAAHIDRYHGMHTNHVTNGLLLRADIHTLFDLQRMTIDQDLRIRVGPDLIHTEYGSHEGKPLRLPSNPSHHPDRDALRRHWESCDWANFSQNQ</sequence>
<dbReference type="InterPro" id="IPR003615">
    <property type="entry name" value="HNH_nuc"/>
</dbReference>
<protein>
    <recommendedName>
        <fullName evidence="2">HNH nuclease domain-containing protein</fullName>
    </recommendedName>
</protein>
<keyword evidence="4" id="KW-1185">Reference proteome</keyword>
<feature type="domain" description="HNH nuclease" evidence="2">
    <location>
        <begin position="83"/>
        <end position="132"/>
    </location>
</feature>
<feature type="region of interest" description="Disordered" evidence="1">
    <location>
        <begin position="148"/>
        <end position="169"/>
    </location>
</feature>
<accession>X0PYI2</accession>
<proteinExistence type="predicted"/>
<gene>
    <name evidence="3" type="ORF">RW1_004_01620</name>
</gene>
<dbReference type="EMBL" id="BAWF01000004">
    <property type="protein sequence ID" value="GAF42811.1"/>
    <property type="molecule type" value="Genomic_DNA"/>
</dbReference>
<dbReference type="Pfam" id="PF13391">
    <property type="entry name" value="HNH_2"/>
    <property type="match status" value="1"/>
</dbReference>
<comment type="caution">
    <text evidence="3">The sequence shown here is derived from an EMBL/GenBank/DDBJ whole genome shotgun (WGS) entry which is preliminary data.</text>
</comment>
<reference evidence="3 4" key="1">
    <citation type="submission" date="2014-02" db="EMBL/GenBank/DDBJ databases">
        <title>Whole genome shotgun sequence of Rhodococcus wratislaviensis NBRC 100605.</title>
        <authorList>
            <person name="Hosoyama A."/>
            <person name="Tsuchikane K."/>
            <person name="Yoshida I."/>
            <person name="Ohji S."/>
            <person name="Ichikawa N."/>
            <person name="Yamazoe A."/>
            <person name="Fujita N."/>
        </authorList>
    </citation>
    <scope>NUCLEOTIDE SEQUENCE [LARGE SCALE GENOMIC DNA]</scope>
    <source>
        <strain evidence="3 4">NBRC 100605</strain>
    </source>
</reference>
<evidence type="ECO:0000256" key="1">
    <source>
        <dbReference type="SAM" id="MobiDB-lite"/>
    </source>
</evidence>
<dbReference type="AlphaFoldDB" id="X0PYI2"/>
<evidence type="ECO:0000313" key="4">
    <source>
        <dbReference type="Proteomes" id="UP000019491"/>
    </source>
</evidence>
<name>X0PYI2_RHOWR</name>